<dbReference type="OrthoDB" id="43171at2759"/>
<keyword evidence="1" id="KW-1133">Transmembrane helix</keyword>
<reference evidence="2" key="2">
    <citation type="submission" date="2021-04" db="EMBL/GenBank/DDBJ databases">
        <authorList>
            <person name="Podell S."/>
        </authorList>
    </citation>
    <scope>NUCLEOTIDE SEQUENCE</scope>
    <source>
        <strain evidence="2">Hildebrandi</strain>
    </source>
</reference>
<reference evidence="2" key="1">
    <citation type="journal article" date="2021" name="Sci. Rep.">
        <title>Diploid genomic architecture of Nitzschia inconspicua, an elite biomass production diatom.</title>
        <authorList>
            <person name="Oliver A."/>
            <person name="Podell S."/>
            <person name="Pinowska A."/>
            <person name="Traller J.C."/>
            <person name="Smith S.R."/>
            <person name="McClure R."/>
            <person name="Beliaev A."/>
            <person name="Bohutskyi P."/>
            <person name="Hill E.A."/>
            <person name="Rabines A."/>
            <person name="Zheng H."/>
            <person name="Allen L.Z."/>
            <person name="Kuo A."/>
            <person name="Grigoriev I.V."/>
            <person name="Allen A.E."/>
            <person name="Hazlebeck D."/>
            <person name="Allen E.E."/>
        </authorList>
    </citation>
    <scope>NUCLEOTIDE SEQUENCE</scope>
    <source>
        <strain evidence="2">Hildebrandi</strain>
    </source>
</reference>
<evidence type="ECO:0000256" key="1">
    <source>
        <dbReference type="SAM" id="Phobius"/>
    </source>
</evidence>
<comment type="caution">
    <text evidence="2">The sequence shown here is derived from an EMBL/GenBank/DDBJ whole genome shotgun (WGS) entry which is preliminary data.</text>
</comment>
<evidence type="ECO:0000313" key="2">
    <source>
        <dbReference type="EMBL" id="KAG7362731.1"/>
    </source>
</evidence>
<protein>
    <submittedName>
        <fullName evidence="2">Uncharacterized protein</fullName>
    </submittedName>
</protein>
<keyword evidence="1" id="KW-0812">Transmembrane</keyword>
<name>A0A9K3LLP2_9STRA</name>
<dbReference type="EMBL" id="JAGRRH010000010">
    <property type="protein sequence ID" value="KAG7362731.1"/>
    <property type="molecule type" value="Genomic_DNA"/>
</dbReference>
<evidence type="ECO:0000313" key="3">
    <source>
        <dbReference type="Proteomes" id="UP000693970"/>
    </source>
</evidence>
<dbReference type="AlphaFoldDB" id="A0A9K3LLP2"/>
<keyword evidence="3" id="KW-1185">Reference proteome</keyword>
<gene>
    <name evidence="2" type="ORF">IV203_026091</name>
</gene>
<sequence>MSTRDERTTNRKATTLPSSLGNGTQSFVGSVIILGALLCLWMGSELQFLQAPEEIKLRSSSISDADHAMCERICTQRKESSKKNRFYGTATDLLNPEKLIQRAENAKRNLIEDLRKDYGARYFVQIFQDEETGEFRPIVPITPDGPSMERLKRKLLIKVLSAQSNVKRQEASVNDGRCDCLNGNQAVASKSRSTSEKTLSFNSPFFERYVWATGGHSSAAGHGNLFNETYTYYMERDLVDVFGAVGIEFVGRNYAMGGTSSGSEIAMCWEQIFGSDVDIFSWDFGMTDGKTTEKILLYGLRGGLSPGHPAFMGIHMGGSSRADREERIKDLEKMGMAAFMLDDTGLSNMKRAVPDSAGLGEQELAALPEYVRNLKCNDGFEKGEPFCDKEKFTHFICDNRGSQGSWHPGFKEHAMTGHAVSLFLTNALISALKSLREDFGDDDKGLLDQLRSTDEQAYTNLTQAALPTVYARLYQTKNEAIPPDFDQSIFYKGHNFCHTGRLPSQTRYLGYLTESDKRGGPAPWANVTYDTGLGKDEAIKNDAKGSMQLIFEGRGRVRDCPVTCMPDAKDSFMTHYKDGWAKISFPNTAERTAYRYDSNSLKGMLIIIFRSCDWGKCEKGFLRHEEFLDGKWEMKVNGHEVKDLINFGHDTFAAKDSNGIYFSPNSEGIYDVEIKVNEEGGYVLVSSFIIY</sequence>
<organism evidence="2 3">
    <name type="scientific">Nitzschia inconspicua</name>
    <dbReference type="NCBI Taxonomy" id="303405"/>
    <lineage>
        <taxon>Eukaryota</taxon>
        <taxon>Sar</taxon>
        <taxon>Stramenopiles</taxon>
        <taxon>Ochrophyta</taxon>
        <taxon>Bacillariophyta</taxon>
        <taxon>Bacillariophyceae</taxon>
        <taxon>Bacillariophycidae</taxon>
        <taxon>Bacillariales</taxon>
        <taxon>Bacillariaceae</taxon>
        <taxon>Nitzschia</taxon>
    </lineage>
</organism>
<keyword evidence="1" id="KW-0472">Membrane</keyword>
<feature type="transmembrane region" description="Helical" evidence="1">
    <location>
        <begin position="20"/>
        <end position="43"/>
    </location>
</feature>
<dbReference type="Proteomes" id="UP000693970">
    <property type="component" value="Unassembled WGS sequence"/>
</dbReference>
<accession>A0A9K3LLP2</accession>
<proteinExistence type="predicted"/>